<dbReference type="EMBL" id="NOXV01000136">
    <property type="protein sequence ID" value="OYQ45558.1"/>
    <property type="molecule type" value="Genomic_DNA"/>
</dbReference>
<dbReference type="PANTHER" id="PTHR39200">
    <property type="entry name" value="HYPOTHETICAL EXPORTED PROTEIN"/>
    <property type="match status" value="1"/>
</dbReference>
<dbReference type="PANTHER" id="PTHR39200:SF1">
    <property type="entry name" value="AUTO-TRANSPORTER ADHESIN HEAD GIN DOMAIN-CONTAINING PROTEIN-RELATED"/>
    <property type="match status" value="1"/>
</dbReference>
<evidence type="ECO:0000259" key="2">
    <source>
        <dbReference type="Pfam" id="PF10988"/>
    </source>
</evidence>
<organism evidence="3 4">
    <name type="scientific">Flavobacterium cyanobacteriorum</name>
    <dbReference type="NCBI Taxonomy" id="2022802"/>
    <lineage>
        <taxon>Bacteria</taxon>
        <taxon>Pseudomonadati</taxon>
        <taxon>Bacteroidota</taxon>
        <taxon>Flavobacteriia</taxon>
        <taxon>Flavobacteriales</taxon>
        <taxon>Flavobacteriaceae</taxon>
        <taxon>Flavobacterium</taxon>
    </lineage>
</organism>
<name>A0A255ZVN3_9FLAO</name>
<dbReference type="RefSeq" id="WP_094412043.1">
    <property type="nucleotide sequence ID" value="NZ_NOXV01000136.1"/>
</dbReference>
<dbReference type="Proteomes" id="UP000216605">
    <property type="component" value="Unassembled WGS sequence"/>
</dbReference>
<evidence type="ECO:0000313" key="3">
    <source>
        <dbReference type="EMBL" id="OYQ45558.1"/>
    </source>
</evidence>
<feature type="chain" id="PRO_5012084263" description="Putative auto-transporter adhesin head GIN domain-containing protein" evidence="1">
    <location>
        <begin position="20"/>
        <end position="241"/>
    </location>
</feature>
<evidence type="ECO:0000256" key="1">
    <source>
        <dbReference type="SAM" id="SignalP"/>
    </source>
</evidence>
<dbReference type="Pfam" id="PF10988">
    <property type="entry name" value="DUF2807"/>
    <property type="match status" value="1"/>
</dbReference>
<feature type="domain" description="Putative auto-transporter adhesin head GIN" evidence="2">
    <location>
        <begin position="41"/>
        <end position="224"/>
    </location>
</feature>
<proteinExistence type="predicted"/>
<protein>
    <recommendedName>
        <fullName evidence="2">Putative auto-transporter adhesin head GIN domain-containing protein</fullName>
    </recommendedName>
</protein>
<keyword evidence="1" id="KW-0732">Signal</keyword>
<dbReference type="AlphaFoldDB" id="A0A255ZVN3"/>
<dbReference type="Gene3D" id="2.160.20.120">
    <property type="match status" value="1"/>
</dbReference>
<reference evidence="3 4" key="1">
    <citation type="submission" date="2017-07" db="EMBL/GenBank/DDBJ databases">
        <title>Flavobacterium cyanobacteriorum sp. nov., isolated from cyanobacterial aggregates in a eutrophic lake.</title>
        <authorList>
            <person name="Cai H."/>
        </authorList>
    </citation>
    <scope>NUCLEOTIDE SEQUENCE [LARGE SCALE GENOMIC DNA]</scope>
    <source>
        <strain evidence="3 4">TH021</strain>
    </source>
</reference>
<keyword evidence="4" id="KW-1185">Reference proteome</keyword>
<gene>
    <name evidence="3" type="ORF">CHU92_01895</name>
</gene>
<sequence length="241" mass="25240">MKKFAIILMGVLCFVSGYAQEKAEVTIGNGATTRSSRKVSDFTKLSVKGPFDVRLVSGEAGSVSVEADANIIDLVVTRVSNNTLEIMPQEGKLFKSSRGNKIIIKVPFTKLEEVALYGSGSISGKKELKDDIKVVLDGSGKINLEVAAATTSATVLGSGNINLQGTTQNFTCLVSGSGYIKAETLKAGSADVTVSGSGNAYVYTSQAITGMITGSGSVAYAGEPKERDLKRTGSGEFKIFK</sequence>
<accession>A0A255ZVN3</accession>
<feature type="signal peptide" evidence="1">
    <location>
        <begin position="1"/>
        <end position="19"/>
    </location>
</feature>
<dbReference type="InterPro" id="IPR021255">
    <property type="entry name" value="DUF2807"/>
</dbReference>
<dbReference type="OrthoDB" id="5585143at2"/>
<evidence type="ECO:0000313" key="4">
    <source>
        <dbReference type="Proteomes" id="UP000216605"/>
    </source>
</evidence>
<comment type="caution">
    <text evidence="3">The sequence shown here is derived from an EMBL/GenBank/DDBJ whole genome shotgun (WGS) entry which is preliminary data.</text>
</comment>